<protein>
    <submittedName>
        <fullName evidence="2">Putative transcripton factor</fullName>
    </submittedName>
</protein>
<accession>B9ERS6</accession>
<evidence type="ECO:0000259" key="1">
    <source>
        <dbReference type="Pfam" id="PF00149"/>
    </source>
</evidence>
<dbReference type="AlphaFoldDB" id="B9ERS6"/>
<organism evidence="2 3">
    <name type="scientific">Prochlorococcus marinus (strain MIT 9313)</name>
    <dbReference type="NCBI Taxonomy" id="74547"/>
    <lineage>
        <taxon>Bacteria</taxon>
        <taxon>Bacillati</taxon>
        <taxon>Cyanobacteriota</taxon>
        <taxon>Cyanophyceae</taxon>
        <taxon>Synechococcales</taxon>
        <taxon>Prochlorococcaceae</taxon>
        <taxon>Prochlorococcus</taxon>
    </lineage>
</organism>
<dbReference type="NCBIfam" id="TIGR04168">
    <property type="entry name" value="TIGR04168 family protein"/>
    <property type="match status" value="1"/>
</dbReference>
<dbReference type="Pfam" id="PF00149">
    <property type="entry name" value="Metallophos"/>
    <property type="match status" value="1"/>
</dbReference>
<name>B9ERS6_PROMM</name>
<feature type="domain" description="Calcineurin-like phosphoesterase" evidence="1">
    <location>
        <begin position="2"/>
        <end position="174"/>
    </location>
</feature>
<reference evidence="2 3" key="1">
    <citation type="journal article" date="2003" name="Nature">
        <title>Genome divergence in two Prochlorococcus ecotypes reflects oceanic niche differentiation.</title>
        <authorList>
            <person name="Rocap G."/>
            <person name="Larimer F.W."/>
            <person name="Lamerdin J.E."/>
            <person name="Malfatti S."/>
            <person name="Chain P."/>
            <person name="Ahlgren N.A."/>
            <person name="Arellano A."/>
            <person name="Coleman M."/>
            <person name="Hauser L."/>
            <person name="Hess W.R."/>
            <person name="Johnson Z.I."/>
            <person name="Land M.L."/>
            <person name="Lindell D."/>
            <person name="Post A.F."/>
            <person name="Regala W."/>
            <person name="Shah M."/>
            <person name="Shaw S.L."/>
            <person name="Steglich C."/>
            <person name="Sullivan M.B."/>
            <person name="Ting C.S."/>
            <person name="Tolonen A."/>
            <person name="Webb E.A."/>
            <person name="Zinser E.R."/>
            <person name="Chisholm S.W."/>
        </authorList>
    </citation>
    <scope>NUCLEOTIDE SEQUENCE [LARGE SCALE GENOMIC DNA]</scope>
    <source>
        <strain evidence="3">MIT 9313</strain>
    </source>
</reference>
<gene>
    <name evidence="2" type="ordered locus">PMT_2417</name>
</gene>
<dbReference type="InterPro" id="IPR027629">
    <property type="entry name" value="DevT-like"/>
</dbReference>
<dbReference type="InterPro" id="IPR004843">
    <property type="entry name" value="Calcineurin-like_PHP"/>
</dbReference>
<sequence length="257" mass="28235">MLFVGDLSEGDLKLVKAIQQLPLPTAVILGNHDHGRDHSGAVLRRQLTLLGDRHCGWSLRQWQFPPIAVVGARPCSAGGGFHLAKAVQAVFGPMSVSESADRIEAAAKQAPSQWPLVILAHSGPTGLGSDAQSPCGRDWKVPALDWGDQDLAMALDRIRKHRLPDLVVFGHMHHELKRGTGLRQTCVQDRFGTVFLNAACVPRRGSDSSGRQLCHFSWVEFLDGKLSQVSHRWFLPDSSLAYEQILFERATPLVTQC</sequence>
<keyword evidence="3" id="KW-1185">Reference proteome</keyword>
<evidence type="ECO:0000313" key="3">
    <source>
        <dbReference type="Proteomes" id="UP000001423"/>
    </source>
</evidence>
<dbReference type="KEGG" id="pmt:PMT_2417"/>
<dbReference type="PANTHER" id="PTHR35769">
    <property type="entry name" value="CALCINEURIN-LIKE METALLO-PHOSPHOESTERASE SUPERFAMILY PROTEIN"/>
    <property type="match status" value="1"/>
</dbReference>
<dbReference type="EMBL" id="BX548175">
    <property type="protein sequence ID" value="CAX31936.1"/>
    <property type="molecule type" value="Genomic_DNA"/>
</dbReference>
<evidence type="ECO:0000313" key="2">
    <source>
        <dbReference type="EMBL" id="CAX31936.1"/>
    </source>
</evidence>
<dbReference type="PANTHER" id="PTHR35769:SF2">
    <property type="entry name" value="CALCINEURIN-LIKE METALLO-PHOSPHOESTERASE SUPERFAMILY PROTEIN"/>
    <property type="match status" value="1"/>
</dbReference>
<dbReference type="GO" id="GO:0016787">
    <property type="term" value="F:hydrolase activity"/>
    <property type="evidence" value="ECO:0007669"/>
    <property type="project" value="InterPro"/>
</dbReference>
<dbReference type="Gene3D" id="3.60.21.10">
    <property type="match status" value="1"/>
</dbReference>
<dbReference type="SUPFAM" id="SSF56300">
    <property type="entry name" value="Metallo-dependent phosphatases"/>
    <property type="match status" value="1"/>
</dbReference>
<dbReference type="HOGENOM" id="CLU_053780_0_0_3"/>
<proteinExistence type="predicted"/>
<dbReference type="eggNOG" id="COG1409">
    <property type="taxonomic scope" value="Bacteria"/>
</dbReference>
<dbReference type="InterPro" id="IPR029052">
    <property type="entry name" value="Metallo-depent_PP-like"/>
</dbReference>
<dbReference type="Proteomes" id="UP000001423">
    <property type="component" value="Chromosome"/>
</dbReference>